<feature type="region of interest" description="Disordered" evidence="1">
    <location>
        <begin position="194"/>
        <end position="226"/>
    </location>
</feature>
<feature type="compositionally biased region" description="Basic and acidic residues" evidence="1">
    <location>
        <begin position="385"/>
        <end position="399"/>
    </location>
</feature>
<dbReference type="EMBL" id="LGRX02000295">
    <property type="protein sequence ID" value="KAK3288951.1"/>
    <property type="molecule type" value="Genomic_DNA"/>
</dbReference>
<proteinExistence type="predicted"/>
<gene>
    <name evidence="2" type="ORF">CYMTET_3591</name>
</gene>
<feature type="compositionally biased region" description="Polar residues" evidence="1">
    <location>
        <begin position="196"/>
        <end position="207"/>
    </location>
</feature>
<protein>
    <submittedName>
        <fullName evidence="2">Uncharacterized protein</fullName>
    </submittedName>
</protein>
<dbReference type="AlphaFoldDB" id="A0AAE0H4S8"/>
<reference evidence="2 3" key="1">
    <citation type="journal article" date="2015" name="Genome Biol. Evol.">
        <title>Comparative Genomics of a Bacterivorous Green Alga Reveals Evolutionary Causalities and Consequences of Phago-Mixotrophic Mode of Nutrition.</title>
        <authorList>
            <person name="Burns J.A."/>
            <person name="Paasch A."/>
            <person name="Narechania A."/>
            <person name="Kim E."/>
        </authorList>
    </citation>
    <scope>NUCLEOTIDE SEQUENCE [LARGE SCALE GENOMIC DNA]</scope>
    <source>
        <strain evidence="2 3">PLY_AMNH</strain>
    </source>
</reference>
<evidence type="ECO:0000313" key="3">
    <source>
        <dbReference type="Proteomes" id="UP001190700"/>
    </source>
</evidence>
<keyword evidence="3" id="KW-1185">Reference proteome</keyword>
<dbReference type="Proteomes" id="UP001190700">
    <property type="component" value="Unassembled WGS sequence"/>
</dbReference>
<feature type="region of interest" description="Disordered" evidence="1">
    <location>
        <begin position="550"/>
        <end position="571"/>
    </location>
</feature>
<sequence length="623" mass="67189">MGGALCDKTNVKETETGKNKQALLQAKLKMMQEEFKENSNCSGTSQKSFLEKRALDKATKTKKPFRCVTVSNRVEVLSANDSNLELPTTPDTAQVTTAFLESLDLTRASAEAKDEVPHGPLFEEELETYWNDFHQSPVQEPSVVQAVHGQDCTIHNEVRLTAVADSASNEHLPVPEDTPLDDISLECGASTALEATDSNVSSNQNASEKLREPLDGFSSESLPDSDLARVNPASDCGAGENLETPEDVALRASMLNDIACQPDDMGGDDAEQYAIVPSPEPKGPSSVPAFTIPTSFSTPKGGTERHTSYDFFTFTPMPAPSESPLLAAENEPSTIHLSQSVLARGAPAWNSGQSTGSGMCRFQAMQKARSKASKKQARVAATDAKPSEKQKGAKATKEQEKQLRLECLLRFARRREMQARRSSVTHQEELWQRRKKSVCGTGVSIRKDFRSSRKSGMASGNEKSPPVLTLVGDALSKLSQAEVVGSPTIKDLIDAVVAHVQEETPSQSTGDDIPVDVIAKALTATKLPPQSGWGLEGKTFKADSLAPVLAGPLAPSDSPPGSPMLQGPTNQEDWYPLLESAQGKPYEDRKDIFFALMAAHAARLSAALFSPQEECPACPFMDD</sequence>
<evidence type="ECO:0000256" key="1">
    <source>
        <dbReference type="SAM" id="MobiDB-lite"/>
    </source>
</evidence>
<organism evidence="2 3">
    <name type="scientific">Cymbomonas tetramitiformis</name>
    <dbReference type="NCBI Taxonomy" id="36881"/>
    <lineage>
        <taxon>Eukaryota</taxon>
        <taxon>Viridiplantae</taxon>
        <taxon>Chlorophyta</taxon>
        <taxon>Pyramimonadophyceae</taxon>
        <taxon>Pyramimonadales</taxon>
        <taxon>Pyramimonadaceae</taxon>
        <taxon>Cymbomonas</taxon>
    </lineage>
</organism>
<comment type="caution">
    <text evidence="2">The sequence shown here is derived from an EMBL/GenBank/DDBJ whole genome shotgun (WGS) entry which is preliminary data.</text>
</comment>
<name>A0AAE0H4S8_9CHLO</name>
<accession>A0AAE0H4S8</accession>
<feature type="region of interest" description="Disordered" evidence="1">
    <location>
        <begin position="371"/>
        <end position="399"/>
    </location>
</feature>
<evidence type="ECO:0000313" key="2">
    <source>
        <dbReference type="EMBL" id="KAK3288951.1"/>
    </source>
</evidence>